<feature type="compositionally biased region" description="Low complexity" evidence="2">
    <location>
        <begin position="361"/>
        <end position="372"/>
    </location>
</feature>
<feature type="coiled-coil region" evidence="1">
    <location>
        <begin position="174"/>
        <end position="201"/>
    </location>
</feature>
<feature type="region of interest" description="Disordered" evidence="2">
    <location>
        <begin position="24"/>
        <end position="107"/>
    </location>
</feature>
<name>A0AAV9PNI5_9PEZI</name>
<evidence type="ECO:0000256" key="1">
    <source>
        <dbReference type="SAM" id="Coils"/>
    </source>
</evidence>
<dbReference type="Proteomes" id="UP001337655">
    <property type="component" value="Unassembled WGS sequence"/>
</dbReference>
<evidence type="ECO:0000313" key="4">
    <source>
        <dbReference type="Proteomes" id="UP001337655"/>
    </source>
</evidence>
<keyword evidence="1" id="KW-0175">Coiled coil</keyword>
<reference evidence="3 4" key="1">
    <citation type="submission" date="2023-08" db="EMBL/GenBank/DDBJ databases">
        <title>Black Yeasts Isolated from many extreme environments.</title>
        <authorList>
            <person name="Coleine C."/>
            <person name="Stajich J.E."/>
            <person name="Selbmann L."/>
        </authorList>
    </citation>
    <scope>NUCLEOTIDE SEQUENCE [LARGE SCALE GENOMIC DNA]</scope>
    <source>
        <strain evidence="3 4">CCFEE 5935</strain>
    </source>
</reference>
<feature type="compositionally biased region" description="Basic and acidic residues" evidence="2">
    <location>
        <begin position="378"/>
        <end position="388"/>
    </location>
</feature>
<evidence type="ECO:0000313" key="3">
    <source>
        <dbReference type="EMBL" id="KAK5174456.1"/>
    </source>
</evidence>
<feature type="region of interest" description="Disordered" evidence="2">
    <location>
        <begin position="119"/>
        <end position="166"/>
    </location>
</feature>
<feature type="region of interest" description="Disordered" evidence="2">
    <location>
        <begin position="310"/>
        <end position="388"/>
    </location>
</feature>
<feature type="compositionally biased region" description="Basic residues" evidence="2">
    <location>
        <begin position="36"/>
        <end position="45"/>
    </location>
</feature>
<dbReference type="AlphaFoldDB" id="A0AAV9PNI5"/>
<evidence type="ECO:0000256" key="2">
    <source>
        <dbReference type="SAM" id="MobiDB-lite"/>
    </source>
</evidence>
<accession>A0AAV9PNI5</accession>
<organism evidence="3 4">
    <name type="scientific">Saxophila tyrrhenica</name>
    <dbReference type="NCBI Taxonomy" id="1690608"/>
    <lineage>
        <taxon>Eukaryota</taxon>
        <taxon>Fungi</taxon>
        <taxon>Dikarya</taxon>
        <taxon>Ascomycota</taxon>
        <taxon>Pezizomycotina</taxon>
        <taxon>Dothideomycetes</taxon>
        <taxon>Dothideomycetidae</taxon>
        <taxon>Mycosphaerellales</taxon>
        <taxon>Extremaceae</taxon>
        <taxon>Saxophila</taxon>
    </lineage>
</organism>
<feature type="compositionally biased region" description="Polar residues" evidence="2">
    <location>
        <begin position="261"/>
        <end position="271"/>
    </location>
</feature>
<gene>
    <name evidence="3" type="ORF">LTR77_001536</name>
</gene>
<proteinExistence type="predicted"/>
<keyword evidence="4" id="KW-1185">Reference proteome</keyword>
<dbReference type="GeneID" id="89922884"/>
<comment type="caution">
    <text evidence="3">The sequence shown here is derived from an EMBL/GenBank/DDBJ whole genome shotgun (WGS) entry which is preliminary data.</text>
</comment>
<dbReference type="RefSeq" id="XP_064663125.1">
    <property type="nucleotide sequence ID" value="XM_064798798.1"/>
</dbReference>
<feature type="region of interest" description="Disordered" evidence="2">
    <location>
        <begin position="230"/>
        <end position="290"/>
    </location>
</feature>
<dbReference type="EMBL" id="JAVRRT010000002">
    <property type="protein sequence ID" value="KAK5174456.1"/>
    <property type="molecule type" value="Genomic_DNA"/>
</dbReference>
<protein>
    <submittedName>
        <fullName evidence="3">Uncharacterized protein</fullName>
    </submittedName>
</protein>
<feature type="compositionally biased region" description="Low complexity" evidence="2">
    <location>
        <begin position="83"/>
        <end position="101"/>
    </location>
</feature>
<sequence length="388" mass="42403">MHTTPSFDLTRYTGTIGVRRRETLAAEGGTYPAKPHATHRHRQQPHHMPSLIIKPPYEQSGIPSASAAKLSHQADGSPLNNDSNTNATAEEAAPTSPVAPEYSPITPRAQPALPAIYEPQTISGSNDYGQPAPIPTSVARPPSPPPTAEFIPEPAPQPFSGEDATDAIALRAAISSLQFQKKKAQDDIRRLEKIKQKALDEPELFKSELAAGRLQEQRPKIGDLRAILDHEGSDDDDEEVVLGAVADGEDVEMKDAEIPDSQPSRLTSSDPAQARKSSIAPFDRIPGPQNVVRMPYVNWEKYHITGSPLESMHEQQRRWPGNTAYGTDRGREQTVAAPYSPWLDSLDGQGQQRWGRNDSMAVTTPTTAVTPTSADNMHVMETRKKSNQ</sequence>
<feature type="compositionally biased region" description="Pro residues" evidence="2">
    <location>
        <begin position="141"/>
        <end position="157"/>
    </location>
</feature>